<dbReference type="EMBL" id="QNUL01000033">
    <property type="protein sequence ID" value="REA56874.1"/>
    <property type="molecule type" value="Genomic_DNA"/>
</dbReference>
<gene>
    <name evidence="2" type="ORF">DSL64_25530</name>
</gene>
<organism evidence="2 3">
    <name type="scientific">Dyadobacter luteus</name>
    <dbReference type="NCBI Taxonomy" id="2259619"/>
    <lineage>
        <taxon>Bacteria</taxon>
        <taxon>Pseudomonadati</taxon>
        <taxon>Bacteroidota</taxon>
        <taxon>Cytophagia</taxon>
        <taxon>Cytophagales</taxon>
        <taxon>Spirosomataceae</taxon>
        <taxon>Dyadobacter</taxon>
    </lineage>
</organism>
<dbReference type="Proteomes" id="UP000256373">
    <property type="component" value="Unassembled WGS sequence"/>
</dbReference>
<dbReference type="Pfam" id="PF08808">
    <property type="entry name" value="RES"/>
    <property type="match status" value="1"/>
</dbReference>
<dbReference type="InterPro" id="IPR014914">
    <property type="entry name" value="RES_dom"/>
</dbReference>
<dbReference type="AlphaFoldDB" id="A0A3D8Y582"/>
<dbReference type="RefSeq" id="WP_115833793.1">
    <property type="nucleotide sequence ID" value="NZ_QNUL01000033.1"/>
</dbReference>
<evidence type="ECO:0000259" key="1">
    <source>
        <dbReference type="SMART" id="SM00953"/>
    </source>
</evidence>
<evidence type="ECO:0000313" key="3">
    <source>
        <dbReference type="Proteomes" id="UP000256373"/>
    </source>
</evidence>
<sequence length="155" mass="17462">MMVYRLAALEYIQDQSGTGAKLFGGRWNPVGLPCLYTSAHVSLAFLEKYVHAKAKENMSRIGLLKLELPNDTDSIFHLDETQLKPGWHKDTEYSQWLGGQVLGDSSILAFSVPSVIIPTERNYILNPLASDFNMVKFHPVTSFSTDFRLLNRLLS</sequence>
<accession>A0A3D8Y582</accession>
<keyword evidence="3" id="KW-1185">Reference proteome</keyword>
<protein>
    <recommendedName>
        <fullName evidence="1">RES domain-containing protein</fullName>
    </recommendedName>
</protein>
<dbReference type="SMART" id="SM00953">
    <property type="entry name" value="RES"/>
    <property type="match status" value="1"/>
</dbReference>
<proteinExistence type="predicted"/>
<reference evidence="2 3" key="1">
    <citation type="submission" date="2018-07" db="EMBL/GenBank/DDBJ databases">
        <title>Dyadobacter roseus sp. nov., isolated from rose rhizosphere soil.</title>
        <authorList>
            <person name="Chen L."/>
        </authorList>
    </citation>
    <scope>NUCLEOTIDE SEQUENCE [LARGE SCALE GENOMIC DNA]</scope>
    <source>
        <strain evidence="2 3">RS19</strain>
    </source>
</reference>
<feature type="domain" description="RES" evidence="1">
    <location>
        <begin position="14"/>
        <end position="139"/>
    </location>
</feature>
<name>A0A3D8Y582_9BACT</name>
<evidence type="ECO:0000313" key="2">
    <source>
        <dbReference type="EMBL" id="REA56874.1"/>
    </source>
</evidence>
<comment type="caution">
    <text evidence="2">The sequence shown here is derived from an EMBL/GenBank/DDBJ whole genome shotgun (WGS) entry which is preliminary data.</text>
</comment>
<dbReference type="OrthoDB" id="9789501at2"/>